<feature type="compositionally biased region" description="Polar residues" evidence="6">
    <location>
        <begin position="24"/>
        <end position="36"/>
    </location>
</feature>
<dbReference type="GO" id="GO:0005737">
    <property type="term" value="C:cytoplasm"/>
    <property type="evidence" value="ECO:0007669"/>
    <property type="project" value="UniProtKB-SubCell"/>
</dbReference>
<comment type="similarity">
    <text evidence="2">Belongs to the FLZ family.</text>
</comment>
<reference evidence="8 9" key="1">
    <citation type="journal article" date="2019" name="Nat. Plants">
        <title>Stout camphor tree genome fills gaps in understanding of flowering plant genome evolution.</title>
        <authorList>
            <person name="Chaw S.M."/>
            <person name="Liu Y.C."/>
            <person name="Wu Y.W."/>
            <person name="Wang H.Y."/>
            <person name="Lin C.I."/>
            <person name="Wu C.S."/>
            <person name="Ke H.M."/>
            <person name="Chang L.Y."/>
            <person name="Hsu C.Y."/>
            <person name="Yang H.T."/>
            <person name="Sudianto E."/>
            <person name="Hsu M.H."/>
            <person name="Wu K.P."/>
            <person name="Wang L.N."/>
            <person name="Leebens-Mack J.H."/>
            <person name="Tsai I.J."/>
        </authorList>
    </citation>
    <scope>NUCLEOTIDE SEQUENCE [LARGE SCALE GENOMIC DNA]</scope>
    <source>
        <strain evidence="9">cv. Chaw 1501</strain>
        <tissue evidence="8">Young leaves</tissue>
    </source>
</reference>
<feature type="region of interest" description="Disordered" evidence="6">
    <location>
        <begin position="141"/>
        <end position="161"/>
    </location>
</feature>
<dbReference type="PANTHER" id="PTHR33059:SF4">
    <property type="entry name" value="FCS-LIKE ZINC FINGER 5"/>
    <property type="match status" value="1"/>
</dbReference>
<keyword evidence="3" id="KW-0963">Cytoplasm</keyword>
<evidence type="ECO:0000256" key="1">
    <source>
        <dbReference type="ARBA" id="ARBA00004496"/>
    </source>
</evidence>
<evidence type="ECO:0000256" key="4">
    <source>
        <dbReference type="ARBA" id="ARBA00022723"/>
    </source>
</evidence>
<feature type="region of interest" description="Disordered" evidence="6">
    <location>
        <begin position="1"/>
        <end position="59"/>
    </location>
</feature>
<comment type="caution">
    <text evidence="8">The sequence shown here is derived from an EMBL/GenBank/DDBJ whole genome shotgun (WGS) entry which is preliminary data.</text>
</comment>
<gene>
    <name evidence="8" type="ORF">CKAN_01284800</name>
</gene>
<organism evidence="8 9">
    <name type="scientific">Cinnamomum micranthum f. kanehirae</name>
    <dbReference type="NCBI Taxonomy" id="337451"/>
    <lineage>
        <taxon>Eukaryota</taxon>
        <taxon>Viridiplantae</taxon>
        <taxon>Streptophyta</taxon>
        <taxon>Embryophyta</taxon>
        <taxon>Tracheophyta</taxon>
        <taxon>Spermatophyta</taxon>
        <taxon>Magnoliopsida</taxon>
        <taxon>Magnoliidae</taxon>
        <taxon>Laurales</taxon>
        <taxon>Lauraceae</taxon>
        <taxon>Cinnamomum</taxon>
    </lineage>
</organism>
<feature type="compositionally biased region" description="Basic residues" evidence="6">
    <location>
        <begin position="1"/>
        <end position="11"/>
    </location>
</feature>
<keyword evidence="9" id="KW-1185">Reference proteome</keyword>
<dbReference type="AlphaFoldDB" id="A0A3S3P6B2"/>
<keyword evidence="4" id="KW-0479">Metal-binding</keyword>
<evidence type="ECO:0000259" key="7">
    <source>
        <dbReference type="PROSITE" id="PS51795"/>
    </source>
</evidence>
<proteinExistence type="inferred from homology"/>
<dbReference type="EMBL" id="QPKB01000005">
    <property type="protein sequence ID" value="RWR84062.1"/>
    <property type="molecule type" value="Genomic_DNA"/>
</dbReference>
<dbReference type="PROSITE" id="PS51795">
    <property type="entry name" value="ZF_FLZ"/>
    <property type="match status" value="1"/>
</dbReference>
<feature type="domain" description="FLZ-type" evidence="7">
    <location>
        <begin position="86"/>
        <end position="130"/>
    </location>
</feature>
<dbReference type="InterPro" id="IPR007650">
    <property type="entry name" value="Zf-FLZ_dom"/>
</dbReference>
<dbReference type="Pfam" id="PF04570">
    <property type="entry name" value="zf-FLZ"/>
    <property type="match status" value="1"/>
</dbReference>
<evidence type="ECO:0000256" key="3">
    <source>
        <dbReference type="ARBA" id="ARBA00022490"/>
    </source>
</evidence>
<name>A0A3S3P6B2_9MAGN</name>
<evidence type="ECO:0000256" key="6">
    <source>
        <dbReference type="SAM" id="MobiDB-lite"/>
    </source>
</evidence>
<dbReference type="GO" id="GO:0046872">
    <property type="term" value="F:metal ion binding"/>
    <property type="evidence" value="ECO:0007669"/>
    <property type="project" value="UniProtKB-KW"/>
</dbReference>
<dbReference type="Proteomes" id="UP000283530">
    <property type="component" value="Unassembled WGS sequence"/>
</dbReference>
<evidence type="ECO:0000313" key="9">
    <source>
        <dbReference type="Proteomes" id="UP000283530"/>
    </source>
</evidence>
<evidence type="ECO:0000256" key="2">
    <source>
        <dbReference type="ARBA" id="ARBA00009374"/>
    </source>
</evidence>
<dbReference type="PANTHER" id="PTHR33059">
    <property type="entry name" value="FCS-LIKE ZINC FINGER 5"/>
    <property type="match status" value="1"/>
</dbReference>
<feature type="zinc finger region" description="FLZ-type" evidence="5">
    <location>
        <begin position="86"/>
        <end position="130"/>
    </location>
</feature>
<protein>
    <submittedName>
        <fullName evidence="8">50s ribosomal l24e</fullName>
    </submittedName>
</protein>
<evidence type="ECO:0000313" key="8">
    <source>
        <dbReference type="EMBL" id="RWR84062.1"/>
    </source>
</evidence>
<comment type="subcellular location">
    <subcellularLocation>
        <location evidence="1">Cytoplasm</location>
    </subcellularLocation>
</comment>
<accession>A0A3S3P6B2</accession>
<sequence>MLLGKRPRPPMKRTTSMKEIDLDLSSSSVEMPLHSNNMKDLRNHQNPSSETPLKRHPKVSDPRFISTAVSPRNHTRNSAVFMETASFLRACGLCNRRLGPGRDIYMYRGDIAFCSLECRQQQMNHDDRKEKCSMGSINKEASSSVVAASESSANGESIAAA</sequence>
<evidence type="ECO:0000256" key="5">
    <source>
        <dbReference type="PROSITE-ProRule" id="PRU01131"/>
    </source>
</evidence>
<dbReference type="OrthoDB" id="1925036at2759"/>